<proteinExistence type="predicted"/>
<reference evidence="1" key="1">
    <citation type="journal article" date="2023" name="Mol. Phylogenet. Evol.">
        <title>Genome-scale phylogeny and comparative genomics of the fungal order Sordariales.</title>
        <authorList>
            <person name="Hensen N."/>
            <person name="Bonometti L."/>
            <person name="Westerberg I."/>
            <person name="Brannstrom I.O."/>
            <person name="Guillou S."/>
            <person name="Cros-Aarteil S."/>
            <person name="Calhoun S."/>
            <person name="Haridas S."/>
            <person name="Kuo A."/>
            <person name="Mondo S."/>
            <person name="Pangilinan J."/>
            <person name="Riley R."/>
            <person name="LaButti K."/>
            <person name="Andreopoulos B."/>
            <person name="Lipzen A."/>
            <person name="Chen C."/>
            <person name="Yan M."/>
            <person name="Daum C."/>
            <person name="Ng V."/>
            <person name="Clum A."/>
            <person name="Steindorff A."/>
            <person name="Ohm R.A."/>
            <person name="Martin F."/>
            <person name="Silar P."/>
            <person name="Natvig D.O."/>
            <person name="Lalanne C."/>
            <person name="Gautier V."/>
            <person name="Ament-Velasquez S.L."/>
            <person name="Kruys A."/>
            <person name="Hutchinson M.I."/>
            <person name="Powell A.J."/>
            <person name="Barry K."/>
            <person name="Miller A.N."/>
            <person name="Grigoriev I.V."/>
            <person name="Debuchy R."/>
            <person name="Gladieux P."/>
            <person name="Hiltunen Thoren M."/>
            <person name="Johannesson H."/>
        </authorList>
    </citation>
    <scope>NUCLEOTIDE SEQUENCE</scope>
    <source>
        <strain evidence="1">CBS 103.79</strain>
    </source>
</reference>
<reference evidence="1" key="2">
    <citation type="submission" date="2023-05" db="EMBL/GenBank/DDBJ databases">
        <authorList>
            <consortium name="Lawrence Berkeley National Laboratory"/>
            <person name="Steindorff A."/>
            <person name="Hensen N."/>
            <person name="Bonometti L."/>
            <person name="Westerberg I."/>
            <person name="Brannstrom I.O."/>
            <person name="Guillou S."/>
            <person name="Cros-Aarteil S."/>
            <person name="Calhoun S."/>
            <person name="Haridas S."/>
            <person name="Kuo A."/>
            <person name="Mondo S."/>
            <person name="Pangilinan J."/>
            <person name="Riley R."/>
            <person name="Labutti K."/>
            <person name="Andreopoulos B."/>
            <person name="Lipzen A."/>
            <person name="Chen C."/>
            <person name="Yanf M."/>
            <person name="Daum C."/>
            <person name="Ng V."/>
            <person name="Clum A."/>
            <person name="Ohm R."/>
            <person name="Martin F."/>
            <person name="Silar P."/>
            <person name="Natvig D."/>
            <person name="Lalanne C."/>
            <person name="Gautier V."/>
            <person name="Ament-Velasquez S.L."/>
            <person name="Kruys A."/>
            <person name="Hutchinson M.I."/>
            <person name="Powell A.J."/>
            <person name="Barry K."/>
            <person name="Miller A.N."/>
            <person name="Grigoriev I.V."/>
            <person name="Debuchy R."/>
            <person name="Gladieux P."/>
            <person name="Thoren M.H."/>
            <person name="Johannesson H."/>
        </authorList>
    </citation>
    <scope>NUCLEOTIDE SEQUENCE</scope>
    <source>
        <strain evidence="1">CBS 103.79</strain>
    </source>
</reference>
<evidence type="ECO:0000313" key="2">
    <source>
        <dbReference type="Proteomes" id="UP001303889"/>
    </source>
</evidence>
<dbReference type="Proteomes" id="UP001303889">
    <property type="component" value="Unassembled WGS sequence"/>
</dbReference>
<dbReference type="EMBL" id="MU856423">
    <property type="protein sequence ID" value="KAK3896742.1"/>
    <property type="molecule type" value="Genomic_DNA"/>
</dbReference>
<dbReference type="AlphaFoldDB" id="A0AAN6MAA8"/>
<keyword evidence="2" id="KW-1185">Reference proteome</keyword>
<gene>
    <name evidence="1" type="ORF">C8A05DRAFT_39712</name>
</gene>
<comment type="caution">
    <text evidence="1">The sequence shown here is derived from an EMBL/GenBank/DDBJ whole genome shotgun (WGS) entry which is preliminary data.</text>
</comment>
<name>A0AAN6MAA8_9PEZI</name>
<organism evidence="1 2">
    <name type="scientific">Staphylotrichum tortipilum</name>
    <dbReference type="NCBI Taxonomy" id="2831512"/>
    <lineage>
        <taxon>Eukaryota</taxon>
        <taxon>Fungi</taxon>
        <taxon>Dikarya</taxon>
        <taxon>Ascomycota</taxon>
        <taxon>Pezizomycotina</taxon>
        <taxon>Sordariomycetes</taxon>
        <taxon>Sordariomycetidae</taxon>
        <taxon>Sordariales</taxon>
        <taxon>Chaetomiaceae</taxon>
        <taxon>Staphylotrichum</taxon>
    </lineage>
</organism>
<accession>A0AAN6MAA8</accession>
<protein>
    <submittedName>
        <fullName evidence="1">Uncharacterized protein</fullName>
    </submittedName>
</protein>
<sequence length="262" mass="28809">MSQLSKPDCSSAPDAMALPIQLSLEYSRPKYVAPAVAAVAAHKAGVMASSAALSGDARPPGGSDVSRLPAPHSVAAQRRRVARARHAARPPGGVLCRPTNTRARMFLRGQRVANSLPNNYRAAYRDPEGPGIDRTLFNDKGRHETPVFVFTPVLRKTDFLPTDKARIKKPESLKYRARYGTNGEVHNSIRDILGPDVNPGFTVVPYFPINRGNPVEIAELYQNARGSVLFQYDPNSDGKGKRRWRVLLEDTLRFKDLPALTT</sequence>
<evidence type="ECO:0000313" key="1">
    <source>
        <dbReference type="EMBL" id="KAK3896742.1"/>
    </source>
</evidence>